<reference evidence="1" key="1">
    <citation type="journal article" date="2005" name="PLoS Biol.">
        <title>New insights into metabolic properties of marine bacteria encoding proteorhodopsins.</title>
        <authorList>
            <person name="Sabehi G."/>
            <person name="Loy A."/>
            <person name="Jung K.H."/>
            <person name="Partha R."/>
            <person name="Spudich J.L."/>
            <person name="Isaacson T."/>
            <person name="Hirschberg J."/>
            <person name="Wagner M."/>
            <person name="Beja O."/>
        </authorList>
    </citation>
    <scope>NUCLEOTIDE SEQUENCE</scope>
</reference>
<sequence length="229" mass="26026">MDEKTLSDFLYTATDELRSYSDSFESRARDRFVTFVKELKELGSHDEYRTMLHADRVILEKKSRRLLDYIEVSAFIDRIEIISLNQEVTQQLIDILKSAKGFETVNHDPAASKVTVPLPPLSMNAMLELKSTAVAKQQQLEKALFGVKSQTGQQIRAGIEREYIFQPDAAKVSKEIDQIIEHYLTYSKIFSIAKQELVMGNFKAKTPEEEELHAQIGPAKALLEATANN</sequence>
<dbReference type="EMBL" id="DQ068068">
    <property type="protein sequence ID" value="AAY87209.1"/>
    <property type="molecule type" value="Genomic_DNA"/>
</dbReference>
<accession>Q4JMV4</accession>
<proteinExistence type="predicted"/>
<name>Q4JMV4_9BACT</name>
<dbReference type="AlphaFoldDB" id="Q4JMV4"/>
<evidence type="ECO:0000313" key="1">
    <source>
        <dbReference type="EMBL" id="AAY87209.1"/>
    </source>
</evidence>
<protein>
    <submittedName>
        <fullName evidence="1">Uncharacterized protein</fullName>
    </submittedName>
</protein>
<organism evidence="1">
    <name type="scientific">uncultured bacterium BAC17H8</name>
    <dbReference type="NCBI Taxonomy" id="332980"/>
    <lineage>
        <taxon>Bacteria</taxon>
        <taxon>environmental samples</taxon>
    </lineage>
</organism>